<dbReference type="Pfam" id="PF00909">
    <property type="entry name" value="Ammonium_transp"/>
    <property type="match status" value="1"/>
</dbReference>
<dbReference type="InterPro" id="IPR000160">
    <property type="entry name" value="GGDEF_dom"/>
</dbReference>
<feature type="transmembrane region" description="Helical" evidence="8">
    <location>
        <begin position="161"/>
        <end position="181"/>
    </location>
</feature>
<dbReference type="InterPro" id="IPR029020">
    <property type="entry name" value="Ammonium/urea_transptr"/>
</dbReference>
<evidence type="ECO:0000256" key="5">
    <source>
        <dbReference type="ARBA" id="ARBA00022989"/>
    </source>
</evidence>
<feature type="transmembrane region" description="Helical" evidence="8">
    <location>
        <begin position="313"/>
        <end position="332"/>
    </location>
</feature>
<feature type="transmembrane region" description="Helical" evidence="8">
    <location>
        <begin position="12"/>
        <end position="35"/>
    </location>
</feature>
<feature type="transmembrane region" description="Helical" evidence="8">
    <location>
        <begin position="230"/>
        <end position="253"/>
    </location>
</feature>
<evidence type="ECO:0000256" key="6">
    <source>
        <dbReference type="ARBA" id="ARBA00023136"/>
    </source>
</evidence>
<evidence type="ECO:0000256" key="4">
    <source>
        <dbReference type="ARBA" id="ARBA00022692"/>
    </source>
</evidence>
<proteinExistence type="inferred from homology"/>
<dbReference type="PANTHER" id="PTHR11730">
    <property type="entry name" value="AMMONIUM TRANSPORTER"/>
    <property type="match status" value="1"/>
</dbReference>
<evidence type="ECO:0000256" key="1">
    <source>
        <dbReference type="ARBA" id="ARBA00004141"/>
    </source>
</evidence>
<name>A0ABU2WJ32_9GAMM</name>
<dbReference type="InterPro" id="IPR043128">
    <property type="entry name" value="Rev_trsase/Diguanyl_cyclase"/>
</dbReference>
<comment type="caution">
    <text evidence="10">The sequence shown here is derived from an EMBL/GenBank/DDBJ whole genome shotgun (WGS) entry which is preliminary data.</text>
</comment>
<protein>
    <recommendedName>
        <fullName evidence="8">Ammonium transporter</fullName>
    </recommendedName>
</protein>
<dbReference type="PANTHER" id="PTHR11730:SF6">
    <property type="entry name" value="AMMONIUM TRANSPORTER"/>
    <property type="match status" value="1"/>
</dbReference>
<evidence type="ECO:0000256" key="3">
    <source>
        <dbReference type="ARBA" id="ARBA00022448"/>
    </source>
</evidence>
<feature type="transmembrane region" description="Helical" evidence="8">
    <location>
        <begin position="120"/>
        <end position="141"/>
    </location>
</feature>
<reference evidence="10 11" key="1">
    <citation type="submission" date="2023-09" db="EMBL/GenBank/DDBJ databases">
        <authorList>
            <person name="Rey-Velasco X."/>
        </authorList>
    </citation>
    <scope>NUCLEOTIDE SEQUENCE [LARGE SCALE GENOMIC DNA]</scope>
    <source>
        <strain evidence="10 11">W345</strain>
    </source>
</reference>
<keyword evidence="6 8" id="KW-0472">Membrane</keyword>
<feature type="domain" description="GGDEF" evidence="9">
    <location>
        <begin position="493"/>
        <end position="626"/>
    </location>
</feature>
<sequence length="635" mass="67769">MPIDHNTFDQFWMLICAVLVVSMQAGFTCVESGLVRAKNSINVAFKNLIDFCIASVLFGLVGFGLMFGASWHGLVGTTPDMLFGEVSPWMYVFFIFQLAFCGTATTIISGAVAERMRFSAYCVSALVVSMLVYPVIGHWAWGGALEGTASGWLAQLGFIDFAGSTVVHSVGGWASLACLMIIGPRVGRFGPNGRPIEGHNLPVATLGVFLLWVGWFGFNGGSTLGFTADVPLIIVNTALGAAAGGIAAGVLTWRTMGRPAVDKIMNGVLAGLVAITANCHIVSPAAALLVGAVGGLVCVLGMQMLERLQIDDAVGAVPVHLFAGVWGTLAVAVCAPDGSWGEGVSRWQQLQIQALGVSTIGLYSFGVSYVLLKLANHFLPLRVSEDDERIGLNIAEHGASSAVLDLIVQMDRQARRGEFSQHIEVEPETEAARIAMFYNAVLDKFSLETDRRQMALKKLAQLANYDTLTGLGNRRLFQEALKRAVLRAQLKGTRGAMLYIDLDDFKRINDRFGHAAGDALLRHAAARMAEIAEAHDVLARIGGDEFALLLETIADTAQAVGVAERLLAALSQPFPVREHSLRVHASVGISTFDGRDGDGAAVTQRSDEAMYTAKLAGKGGVRVYALDPDEFAPVV</sequence>
<dbReference type="PROSITE" id="PS50887">
    <property type="entry name" value="GGDEF"/>
    <property type="match status" value="1"/>
</dbReference>
<dbReference type="RefSeq" id="WP_311365275.1">
    <property type="nucleotide sequence ID" value="NZ_JAVRIC010000014.1"/>
</dbReference>
<organism evidence="10 11">
    <name type="scientific">Banduia mediterranea</name>
    <dbReference type="NCBI Taxonomy" id="3075609"/>
    <lineage>
        <taxon>Bacteria</taxon>
        <taxon>Pseudomonadati</taxon>
        <taxon>Pseudomonadota</taxon>
        <taxon>Gammaproteobacteria</taxon>
        <taxon>Nevskiales</taxon>
        <taxon>Algiphilaceae</taxon>
        <taxon>Banduia</taxon>
    </lineage>
</organism>
<dbReference type="InterPro" id="IPR024041">
    <property type="entry name" value="NH4_transpt_AmtB-like_dom"/>
</dbReference>
<dbReference type="InterPro" id="IPR018047">
    <property type="entry name" value="Ammonium_transpt_CS"/>
</dbReference>
<dbReference type="SUPFAM" id="SSF55073">
    <property type="entry name" value="Nucleotide cyclase"/>
    <property type="match status" value="1"/>
</dbReference>
<dbReference type="InterPro" id="IPR001905">
    <property type="entry name" value="Ammonium_transpt"/>
</dbReference>
<feature type="transmembrane region" description="Helical" evidence="8">
    <location>
        <begin position="352"/>
        <end position="372"/>
    </location>
</feature>
<gene>
    <name evidence="10" type="primary">amt</name>
    <name evidence="10" type="ORF">RM530_10990</name>
</gene>
<evidence type="ECO:0000259" key="9">
    <source>
        <dbReference type="PROSITE" id="PS50887"/>
    </source>
</evidence>
<dbReference type="InterPro" id="IPR029787">
    <property type="entry name" value="Nucleotide_cyclase"/>
</dbReference>
<comment type="subcellular location">
    <subcellularLocation>
        <location evidence="8">Cell membrane</location>
        <topology evidence="8">Multi-pass membrane protein</topology>
    </subcellularLocation>
    <subcellularLocation>
        <location evidence="1">Membrane</location>
        <topology evidence="1">Multi-pass membrane protein</topology>
    </subcellularLocation>
</comment>
<dbReference type="EMBL" id="JAVRIC010000014">
    <property type="protein sequence ID" value="MDT0497883.1"/>
    <property type="molecule type" value="Genomic_DNA"/>
</dbReference>
<dbReference type="SUPFAM" id="SSF111352">
    <property type="entry name" value="Ammonium transporter"/>
    <property type="match status" value="1"/>
</dbReference>
<feature type="transmembrane region" description="Helical" evidence="8">
    <location>
        <begin position="260"/>
        <end position="277"/>
    </location>
</feature>
<evidence type="ECO:0000256" key="7">
    <source>
        <dbReference type="ARBA" id="ARBA00023177"/>
    </source>
</evidence>
<dbReference type="Gene3D" id="3.30.70.270">
    <property type="match status" value="1"/>
</dbReference>
<accession>A0ABU2WJ32</accession>
<keyword evidence="4 8" id="KW-0812">Transmembrane</keyword>
<feature type="transmembrane region" description="Helical" evidence="8">
    <location>
        <begin position="47"/>
        <end position="69"/>
    </location>
</feature>
<dbReference type="CDD" id="cd01949">
    <property type="entry name" value="GGDEF"/>
    <property type="match status" value="1"/>
</dbReference>
<comment type="similarity">
    <text evidence="2 8">Belongs to the ammonia transporter channel (TC 1.A.11.2) family.</text>
</comment>
<dbReference type="Pfam" id="PF00990">
    <property type="entry name" value="GGDEF"/>
    <property type="match status" value="1"/>
</dbReference>
<keyword evidence="7 8" id="KW-0924">Ammonia transport</keyword>
<evidence type="ECO:0000256" key="8">
    <source>
        <dbReference type="RuleBase" id="RU362002"/>
    </source>
</evidence>
<dbReference type="Gene3D" id="1.10.3430.10">
    <property type="entry name" value="Ammonium transporter AmtB like domains"/>
    <property type="match status" value="1"/>
</dbReference>
<dbReference type="SMART" id="SM00267">
    <property type="entry name" value="GGDEF"/>
    <property type="match status" value="1"/>
</dbReference>
<dbReference type="PROSITE" id="PS01219">
    <property type="entry name" value="AMMONIUM_TRANSP"/>
    <property type="match status" value="1"/>
</dbReference>
<keyword evidence="5 8" id="KW-1133">Transmembrane helix</keyword>
<keyword evidence="11" id="KW-1185">Reference proteome</keyword>
<dbReference type="NCBIfam" id="TIGR00836">
    <property type="entry name" value="amt"/>
    <property type="match status" value="1"/>
</dbReference>
<evidence type="ECO:0000313" key="10">
    <source>
        <dbReference type="EMBL" id="MDT0497883.1"/>
    </source>
</evidence>
<evidence type="ECO:0000256" key="2">
    <source>
        <dbReference type="ARBA" id="ARBA00005887"/>
    </source>
</evidence>
<dbReference type="Proteomes" id="UP001254608">
    <property type="component" value="Unassembled WGS sequence"/>
</dbReference>
<feature type="transmembrane region" description="Helical" evidence="8">
    <location>
        <begin position="201"/>
        <end position="218"/>
    </location>
</feature>
<keyword evidence="3 8" id="KW-0813">Transport</keyword>
<feature type="transmembrane region" description="Helical" evidence="8">
    <location>
        <begin position="89"/>
        <end position="113"/>
    </location>
</feature>
<dbReference type="NCBIfam" id="TIGR00254">
    <property type="entry name" value="GGDEF"/>
    <property type="match status" value="1"/>
</dbReference>
<evidence type="ECO:0000313" key="11">
    <source>
        <dbReference type="Proteomes" id="UP001254608"/>
    </source>
</evidence>
<feature type="transmembrane region" description="Helical" evidence="8">
    <location>
        <begin position="283"/>
        <end position="301"/>
    </location>
</feature>